<dbReference type="SUPFAM" id="SSF53335">
    <property type="entry name" value="S-adenosyl-L-methionine-dependent methyltransferases"/>
    <property type="match status" value="1"/>
</dbReference>
<dbReference type="SUPFAM" id="SSF53300">
    <property type="entry name" value="vWA-like"/>
    <property type="match status" value="1"/>
</dbReference>
<dbReference type="InterPro" id="IPR036465">
    <property type="entry name" value="vWFA_dom_sf"/>
</dbReference>
<dbReference type="Pfam" id="PF13532">
    <property type="entry name" value="2OG-FeII_Oxy_2"/>
    <property type="match status" value="1"/>
</dbReference>
<dbReference type="Gene3D" id="3.40.50.410">
    <property type="entry name" value="von Willebrand factor, type A domain"/>
    <property type="match status" value="1"/>
</dbReference>
<dbReference type="Gene3D" id="3.40.20.10">
    <property type="entry name" value="Severin"/>
    <property type="match status" value="1"/>
</dbReference>
<dbReference type="GO" id="GO:0005096">
    <property type="term" value="F:GTPase activator activity"/>
    <property type="evidence" value="ECO:0007669"/>
    <property type="project" value="TreeGrafter"/>
</dbReference>
<evidence type="ECO:0000256" key="3">
    <source>
        <dbReference type="ARBA" id="ARBA00022884"/>
    </source>
</evidence>
<dbReference type="InterPro" id="IPR036174">
    <property type="entry name" value="Znf_Sec23_Sec24_sf"/>
</dbReference>
<dbReference type="InterPro" id="IPR006895">
    <property type="entry name" value="Znf_Sec23_Sec24"/>
</dbReference>
<dbReference type="PROSITE" id="PS51471">
    <property type="entry name" value="FE2OG_OXY"/>
    <property type="match status" value="1"/>
</dbReference>
<keyword evidence="2" id="KW-0862">Zinc</keyword>
<dbReference type="EMBL" id="JALJOU010000014">
    <property type="protein sequence ID" value="KAK9839821.1"/>
    <property type="molecule type" value="Genomic_DNA"/>
</dbReference>
<dbReference type="GO" id="GO:0003723">
    <property type="term" value="F:RNA binding"/>
    <property type="evidence" value="ECO:0007669"/>
    <property type="project" value="UniProtKB-KW"/>
</dbReference>
<dbReference type="GO" id="GO:0070971">
    <property type="term" value="C:endoplasmic reticulum exit site"/>
    <property type="evidence" value="ECO:0007669"/>
    <property type="project" value="TreeGrafter"/>
</dbReference>
<comment type="caution">
    <text evidence="6">The sequence shown here is derived from an EMBL/GenBank/DDBJ whole genome shotgun (WGS) entry which is preliminary data.</text>
</comment>
<accession>A0AAW1S1G9</accession>
<dbReference type="SUPFAM" id="SSF82754">
    <property type="entry name" value="C-terminal, gelsolin-like domain of Sec23/24"/>
    <property type="match status" value="1"/>
</dbReference>
<protein>
    <recommendedName>
        <fullName evidence="5">Fe2OG dioxygenase domain-containing protein</fullName>
    </recommendedName>
</protein>
<dbReference type="Gene3D" id="2.60.120.590">
    <property type="entry name" value="Alpha-ketoglutarate-dependent dioxygenase AlkB-like"/>
    <property type="match status" value="1"/>
</dbReference>
<dbReference type="AlphaFoldDB" id="A0AAW1S1G9"/>
<dbReference type="Pfam" id="PF08241">
    <property type="entry name" value="Methyltransf_11"/>
    <property type="match status" value="1"/>
</dbReference>
<dbReference type="SUPFAM" id="SSF81995">
    <property type="entry name" value="beta-sandwich domain of Sec23/24"/>
    <property type="match status" value="1"/>
</dbReference>
<reference evidence="6 7" key="1">
    <citation type="journal article" date="2024" name="Nat. Commun.">
        <title>Phylogenomics reveals the evolutionary origins of lichenization in chlorophyte algae.</title>
        <authorList>
            <person name="Puginier C."/>
            <person name="Libourel C."/>
            <person name="Otte J."/>
            <person name="Skaloud P."/>
            <person name="Haon M."/>
            <person name="Grisel S."/>
            <person name="Petersen M."/>
            <person name="Berrin J.G."/>
            <person name="Delaux P.M."/>
            <person name="Dal Grande F."/>
            <person name="Keller J."/>
        </authorList>
    </citation>
    <scope>NUCLEOTIDE SEQUENCE [LARGE SCALE GENOMIC DNA]</scope>
    <source>
        <strain evidence="6 7">SAG 245.80</strain>
    </source>
</reference>
<dbReference type="SUPFAM" id="SSF82919">
    <property type="entry name" value="Zn-finger domain of Sec23/24"/>
    <property type="match status" value="1"/>
</dbReference>
<dbReference type="PANTHER" id="PTHR11141">
    <property type="entry name" value="PROTEIN TRANSPORT PROTEIN SEC23"/>
    <property type="match status" value="1"/>
</dbReference>
<dbReference type="GO" id="GO:0030127">
    <property type="term" value="C:COPII vesicle coat"/>
    <property type="evidence" value="ECO:0007669"/>
    <property type="project" value="InterPro"/>
</dbReference>
<organism evidence="6 7">
    <name type="scientific">Elliptochloris bilobata</name>
    <dbReference type="NCBI Taxonomy" id="381761"/>
    <lineage>
        <taxon>Eukaryota</taxon>
        <taxon>Viridiplantae</taxon>
        <taxon>Chlorophyta</taxon>
        <taxon>core chlorophytes</taxon>
        <taxon>Trebouxiophyceae</taxon>
        <taxon>Trebouxiophyceae incertae sedis</taxon>
        <taxon>Elliptochloris clade</taxon>
        <taxon>Elliptochloris</taxon>
    </lineage>
</organism>
<dbReference type="InterPro" id="IPR036180">
    <property type="entry name" value="Gelsolin-like_dom_sf"/>
</dbReference>
<sequence>MMTLTTIAVLNEKRSAARFGVPVGALVTPVLSEAGARSLPPLPCVQGRAAVVCSECGAFVNLYCKLDPRTGTWHCIFCGHSNDDRGVLIAGNAQVCPELACEAVEFVEPAAGAGLEAPPTPLVLLAVDATLDALELASVQAALLEVVAALPPHTRIGLLSFGAAVAAFNLTRADVAAADVSPGHCAASDAMAAGLRARRAVHVVPLAACRSSAEAAIQSLRPCADGVSARERPRCLGAAIEAALILASDAAGVPGGGAGAGGSTDGPSAQGMTRAVGPMASARVLVVTGGPTTQGPGAAPLGDLDAGGAGGPAGGAAARLGARFFGRLAAAAVAAGAAVDVLAVGPAAVDAPLLGAVAHRSGGVLMLHESVGALFGANLAAALQRSVGGAGVLDVYASPGLALTHAVGPVSGLDRGPSGAPAAAGRAGRSTYSPRAMQLAGVERGLCVGLSFEVAAPIASEWAVLQAVASWVGGDGAAVHRVVTRRLRAVAGAGAFLRGVRPRAAAVLQAKGVVREAQRCGAAGDRSASLPLLRTLGQHLVHVASAAGELMECERGWLGRRKRWRLPPELRTIAEALYQLHRGPMLGGMRGHADGRALLHAAFLGAPLPLAVRMLLPALFLLDTATGRFQEVGPADTALLPDTAAVLDHGSHIFIWLGSALPGGPQADPPPAHGVPHAAGMLDAPAPWTREHAEMACQQLVGALAAGRFPVPECRTMLEGTGDARYLAARLTPVHRDTVAEQAAALPALAGFPAGSRAAAAARLAPTDEPSFLECLVLDFISPAEEQALLAAVDAGEWEVLARRRVKHFGHIFSYMQRSVDREQPATAMPAALQPVLARVLAASGMPVADQMTVNEYTPGVGLSAHVDTHSAFGDTMASLSLAGPVVMDFRRGGERRALALPPRSLLVLSGEARHAWYHYIPHRKTDPAPDGGRAPRAARRVSLTFRQVRSLPCACALAADAGAGERGEADAVLLEAAHVHTVYEAIAAHFIATRFAVWPKVREFLAGLPTGAVVADVGCGNGKYFGVRADVAMLGLDRSQGLAAAAASRMAASNPSPCKPSPAHHADVAIADALALPLRSGACDAVLCVAVLHHVASRARRLRLLRELARVLRAGGRALLTVWASEQEDARKLAKWARIDGQQTAAPAAATGHGAAGPLDGSTESTPAAQSERLRAGGWVVDREKGTVVLQRYCHLYGAGELEALVRAVPGARVASSCYDCSNWCVLMQVA</sequence>
<evidence type="ECO:0000256" key="4">
    <source>
        <dbReference type="SAM" id="MobiDB-lite"/>
    </source>
</evidence>
<dbReference type="GO" id="GO:0006886">
    <property type="term" value="P:intracellular protein transport"/>
    <property type="evidence" value="ECO:0007669"/>
    <property type="project" value="InterPro"/>
</dbReference>
<dbReference type="InterPro" id="IPR005123">
    <property type="entry name" value="Oxoglu/Fe-dep_dioxygenase_dom"/>
</dbReference>
<evidence type="ECO:0000256" key="1">
    <source>
        <dbReference type="ARBA" id="ARBA00007879"/>
    </source>
</evidence>
<dbReference type="GO" id="GO:0008757">
    <property type="term" value="F:S-adenosylmethionine-dependent methyltransferase activity"/>
    <property type="evidence" value="ECO:0007669"/>
    <property type="project" value="InterPro"/>
</dbReference>
<feature type="region of interest" description="Disordered" evidence="4">
    <location>
        <begin position="1148"/>
        <end position="1169"/>
    </location>
</feature>
<dbReference type="InterPro" id="IPR037364">
    <property type="entry name" value="Sec23"/>
</dbReference>
<dbReference type="Pfam" id="PF04810">
    <property type="entry name" value="zf-Sec23_Sec24"/>
    <property type="match status" value="1"/>
</dbReference>
<dbReference type="SUPFAM" id="SSF51197">
    <property type="entry name" value="Clavaminate synthase-like"/>
    <property type="match status" value="1"/>
</dbReference>
<keyword evidence="3" id="KW-0694">RNA-binding</keyword>
<name>A0AAW1S1G9_9CHLO</name>
<keyword evidence="7" id="KW-1185">Reference proteome</keyword>
<dbReference type="InterPro" id="IPR029006">
    <property type="entry name" value="ADF-H/Gelsolin-like_dom_sf"/>
</dbReference>
<dbReference type="InterPro" id="IPR027450">
    <property type="entry name" value="AlkB-like"/>
</dbReference>
<gene>
    <name evidence="6" type="ORF">WJX81_003883</name>
</gene>
<evidence type="ECO:0000259" key="5">
    <source>
        <dbReference type="PROSITE" id="PS51471"/>
    </source>
</evidence>
<evidence type="ECO:0000256" key="2">
    <source>
        <dbReference type="ARBA" id="ARBA00022833"/>
    </source>
</evidence>
<dbReference type="PANTHER" id="PTHR11141:SF6">
    <property type="entry name" value="PROTEIN TRANSPORT PROTEIN SEC23 A"/>
    <property type="match status" value="1"/>
</dbReference>
<dbReference type="InterPro" id="IPR029063">
    <property type="entry name" value="SAM-dependent_MTases_sf"/>
</dbReference>
<dbReference type="Gene3D" id="2.30.30.380">
    <property type="entry name" value="Zn-finger domain of Sec23/24"/>
    <property type="match status" value="1"/>
</dbReference>
<feature type="compositionally biased region" description="Low complexity" evidence="4">
    <location>
        <begin position="1148"/>
        <end position="1159"/>
    </location>
</feature>
<dbReference type="InterPro" id="IPR037151">
    <property type="entry name" value="AlkB-like_sf"/>
</dbReference>
<dbReference type="Gene3D" id="1.20.120.730">
    <property type="entry name" value="Sec23/Sec24 helical domain"/>
    <property type="match status" value="1"/>
</dbReference>
<dbReference type="InterPro" id="IPR013216">
    <property type="entry name" value="Methyltransf_11"/>
</dbReference>
<evidence type="ECO:0000313" key="7">
    <source>
        <dbReference type="Proteomes" id="UP001445335"/>
    </source>
</evidence>
<dbReference type="Proteomes" id="UP001445335">
    <property type="component" value="Unassembled WGS sequence"/>
</dbReference>
<proteinExistence type="inferred from homology"/>
<comment type="similarity">
    <text evidence="1">Belongs to the alkB family.</text>
</comment>
<feature type="domain" description="Fe2OG dioxygenase" evidence="5">
    <location>
        <begin position="848"/>
        <end position="950"/>
    </location>
</feature>
<dbReference type="Gene3D" id="3.40.50.150">
    <property type="entry name" value="Vaccinia Virus protein VP39"/>
    <property type="match status" value="1"/>
</dbReference>
<evidence type="ECO:0000313" key="6">
    <source>
        <dbReference type="EMBL" id="KAK9839821.1"/>
    </source>
</evidence>
<dbReference type="GO" id="GO:0090110">
    <property type="term" value="P:COPII-coated vesicle cargo loading"/>
    <property type="evidence" value="ECO:0007669"/>
    <property type="project" value="TreeGrafter"/>
</dbReference>
<dbReference type="GO" id="GO:0008270">
    <property type="term" value="F:zinc ion binding"/>
    <property type="evidence" value="ECO:0007669"/>
    <property type="project" value="InterPro"/>
</dbReference>